<feature type="non-terminal residue" evidence="2">
    <location>
        <position position="1"/>
    </location>
</feature>
<dbReference type="EMBL" id="UINC01019177">
    <property type="protein sequence ID" value="SVA81074.1"/>
    <property type="molecule type" value="Genomic_DNA"/>
</dbReference>
<evidence type="ECO:0000256" key="1">
    <source>
        <dbReference type="SAM" id="MobiDB-lite"/>
    </source>
</evidence>
<name>A0A381YVU0_9ZZZZ</name>
<evidence type="ECO:0000313" key="2">
    <source>
        <dbReference type="EMBL" id="SVA81074.1"/>
    </source>
</evidence>
<feature type="region of interest" description="Disordered" evidence="1">
    <location>
        <begin position="80"/>
        <end position="100"/>
    </location>
</feature>
<organism evidence="2">
    <name type="scientific">marine metagenome</name>
    <dbReference type="NCBI Taxonomy" id="408172"/>
    <lineage>
        <taxon>unclassified sequences</taxon>
        <taxon>metagenomes</taxon>
        <taxon>ecological metagenomes</taxon>
    </lineage>
</organism>
<dbReference type="AlphaFoldDB" id="A0A381YVU0"/>
<reference evidence="2" key="1">
    <citation type="submission" date="2018-05" db="EMBL/GenBank/DDBJ databases">
        <authorList>
            <person name="Lanie J.A."/>
            <person name="Ng W.-L."/>
            <person name="Kazmierczak K.M."/>
            <person name="Andrzejewski T.M."/>
            <person name="Davidsen T.M."/>
            <person name="Wayne K.J."/>
            <person name="Tettelin H."/>
            <person name="Glass J.I."/>
            <person name="Rusch D."/>
            <person name="Podicherti R."/>
            <person name="Tsui H.-C.T."/>
            <person name="Winkler M.E."/>
        </authorList>
    </citation>
    <scope>NUCLEOTIDE SEQUENCE</scope>
</reference>
<evidence type="ECO:0008006" key="3">
    <source>
        <dbReference type="Google" id="ProtNLM"/>
    </source>
</evidence>
<accession>A0A381YVU0</accession>
<protein>
    <recommendedName>
        <fullName evidence="3">PKD domain-containing protein</fullName>
    </recommendedName>
</protein>
<proteinExistence type="predicted"/>
<sequence length="284" mass="30584">VSLLENRVLKIILCVGGGTLLLASVASGQETRVDAPIPHSIGQSVSPSFEGWYPNPDGTRSLVFGYFNRNYDEHLNLPIGPDNRFQPSPEDRGQPTHFNPRRQTGIFAVVVPADFGDQQLNWSLTAGGETITIPGHLRPEWEITALKEVTSGNTPPVIRFGGPEASPGQGPLGVQSDPLKTVVGEPTMITVWSIDDGVRKSQAAARPARSGVVWSKYRGSGSVEFDDQTPRIEEGKATTSATFSEPGDYVLRVLAWDDSGGQSAIMAGGFFCCWTNGFITVQVD</sequence>
<gene>
    <name evidence="2" type="ORF">METZ01_LOCUS133928</name>
</gene>